<dbReference type="GO" id="GO:0005634">
    <property type="term" value="C:nucleus"/>
    <property type="evidence" value="ECO:0007669"/>
    <property type="project" value="TreeGrafter"/>
</dbReference>
<accession>A0A7T8GTL2</accession>
<dbReference type="PANTHER" id="PTHR19960:SF7">
    <property type="entry name" value="TEKTIN"/>
    <property type="match status" value="1"/>
</dbReference>
<gene>
    <name evidence="4" type="ORF">FKW44_017864</name>
</gene>
<dbReference type="GO" id="GO:0015630">
    <property type="term" value="C:microtubule cytoskeleton"/>
    <property type="evidence" value="ECO:0007669"/>
    <property type="project" value="UniProtKB-UniRule"/>
</dbReference>
<evidence type="ECO:0000256" key="1">
    <source>
        <dbReference type="ARBA" id="ARBA00007209"/>
    </source>
</evidence>
<evidence type="ECO:0000256" key="3">
    <source>
        <dbReference type="RuleBase" id="RU367040"/>
    </source>
</evidence>
<dbReference type="PANTHER" id="PTHR19960">
    <property type="entry name" value="TEKTIN"/>
    <property type="match status" value="1"/>
</dbReference>
<dbReference type="EMBL" id="CP045901">
    <property type="protein sequence ID" value="QQP37565.1"/>
    <property type="molecule type" value="Genomic_DNA"/>
</dbReference>
<keyword evidence="3" id="KW-0969">Cilium</keyword>
<proteinExistence type="inferred from homology"/>
<reference evidence="5" key="1">
    <citation type="submission" date="2021-01" db="EMBL/GenBank/DDBJ databases">
        <title>Caligus Genome Assembly.</title>
        <authorList>
            <person name="Gallardo-Escarate C."/>
        </authorList>
    </citation>
    <scope>NUCLEOTIDE SEQUENCE [LARGE SCALE GENOMIC DNA]</scope>
</reference>
<organism evidence="4 5">
    <name type="scientific">Caligus rogercresseyi</name>
    <name type="common">Sea louse</name>
    <dbReference type="NCBI Taxonomy" id="217165"/>
    <lineage>
        <taxon>Eukaryota</taxon>
        <taxon>Metazoa</taxon>
        <taxon>Ecdysozoa</taxon>
        <taxon>Arthropoda</taxon>
        <taxon>Crustacea</taxon>
        <taxon>Multicrustacea</taxon>
        <taxon>Hexanauplia</taxon>
        <taxon>Copepoda</taxon>
        <taxon>Siphonostomatoida</taxon>
        <taxon>Caligidae</taxon>
        <taxon>Caligus</taxon>
    </lineage>
</organism>
<evidence type="ECO:0000313" key="4">
    <source>
        <dbReference type="EMBL" id="QQP37565.1"/>
    </source>
</evidence>
<dbReference type="Proteomes" id="UP000595437">
    <property type="component" value="Chromosome 12"/>
</dbReference>
<dbReference type="OrthoDB" id="440745at2759"/>
<dbReference type="GO" id="GO:0060271">
    <property type="term" value="P:cilium assembly"/>
    <property type="evidence" value="ECO:0007669"/>
    <property type="project" value="UniProtKB-UniRule"/>
</dbReference>
<keyword evidence="2" id="KW-0963">Cytoplasm</keyword>
<evidence type="ECO:0000313" key="5">
    <source>
        <dbReference type="Proteomes" id="UP000595437"/>
    </source>
</evidence>
<dbReference type="InterPro" id="IPR000435">
    <property type="entry name" value="Tektins"/>
</dbReference>
<keyword evidence="5" id="KW-1185">Reference proteome</keyword>
<sequence>TNEEIRSQENNIRDLERSLDAKINPLKLAETRLENRTRRPHVELCHDNGTD</sequence>
<dbReference type="AlphaFoldDB" id="A0A7T8GTL2"/>
<feature type="non-terminal residue" evidence="4">
    <location>
        <position position="1"/>
    </location>
</feature>
<dbReference type="Pfam" id="PF03148">
    <property type="entry name" value="Tektin"/>
    <property type="match status" value="1"/>
</dbReference>
<evidence type="ECO:0000256" key="2">
    <source>
        <dbReference type="ARBA" id="ARBA00022490"/>
    </source>
</evidence>
<dbReference type="GO" id="GO:0005930">
    <property type="term" value="C:axoneme"/>
    <property type="evidence" value="ECO:0007669"/>
    <property type="project" value="UniProtKB-SubCell"/>
</dbReference>
<feature type="non-terminal residue" evidence="4">
    <location>
        <position position="51"/>
    </location>
</feature>
<name>A0A7T8GTL2_CALRO</name>
<comment type="similarity">
    <text evidence="1 3">Belongs to the tektin family.</text>
</comment>
<protein>
    <recommendedName>
        <fullName evidence="3">Tektin</fullName>
    </recommendedName>
</protein>
<comment type="subcellular location">
    <subcellularLocation>
        <location evidence="3">Cytoplasm</location>
        <location evidence="3">Cytoskeleton</location>
        <location evidence="3">Cilium axoneme</location>
    </subcellularLocation>
</comment>
<dbReference type="GO" id="GO:0060294">
    <property type="term" value="P:cilium movement involved in cell motility"/>
    <property type="evidence" value="ECO:0007669"/>
    <property type="project" value="UniProtKB-UniRule"/>
</dbReference>
<keyword evidence="3" id="KW-0966">Cell projection</keyword>
<dbReference type="PRINTS" id="PR00511">
    <property type="entry name" value="TEKTIN"/>
</dbReference>
<dbReference type="InterPro" id="IPR048256">
    <property type="entry name" value="Tektin-like"/>
</dbReference>
<keyword evidence="3" id="KW-0282">Flagellum</keyword>